<dbReference type="SUPFAM" id="SSF47413">
    <property type="entry name" value="lambda repressor-like DNA-binding domains"/>
    <property type="match status" value="1"/>
</dbReference>
<keyword evidence="3" id="KW-1185">Reference proteome</keyword>
<dbReference type="InterPro" id="IPR010982">
    <property type="entry name" value="Lambda_DNA-bd_dom_sf"/>
</dbReference>
<dbReference type="CDD" id="cd00093">
    <property type="entry name" value="HTH_XRE"/>
    <property type="match status" value="1"/>
</dbReference>
<dbReference type="Pfam" id="PF13560">
    <property type="entry name" value="HTH_31"/>
    <property type="match status" value="1"/>
</dbReference>
<accession>A0ABV2VYC9</accession>
<dbReference type="Gene3D" id="1.10.260.40">
    <property type="entry name" value="lambda repressor-like DNA-binding domains"/>
    <property type="match status" value="1"/>
</dbReference>
<dbReference type="EMBL" id="JBEXZR010000002">
    <property type="protein sequence ID" value="MEU0706295.1"/>
    <property type="molecule type" value="Genomic_DNA"/>
</dbReference>
<reference evidence="2 3" key="1">
    <citation type="submission" date="2024-06" db="EMBL/GenBank/DDBJ databases">
        <title>The Natural Products Discovery Center: Release of the First 8490 Sequenced Strains for Exploring Actinobacteria Biosynthetic Diversity.</title>
        <authorList>
            <person name="Kalkreuter E."/>
            <person name="Kautsar S.A."/>
            <person name="Yang D."/>
            <person name="Bader C.D."/>
            <person name="Teijaro C.N."/>
            <person name="Fluegel L."/>
            <person name="Davis C.M."/>
            <person name="Simpson J.R."/>
            <person name="Lauterbach L."/>
            <person name="Steele A.D."/>
            <person name="Gui C."/>
            <person name="Meng S."/>
            <person name="Li G."/>
            <person name="Viehrig K."/>
            <person name="Ye F."/>
            <person name="Su P."/>
            <person name="Kiefer A.F."/>
            <person name="Nichols A."/>
            <person name="Cepeda A.J."/>
            <person name="Yan W."/>
            <person name="Fan B."/>
            <person name="Jiang Y."/>
            <person name="Adhikari A."/>
            <person name="Zheng C.-J."/>
            <person name="Schuster L."/>
            <person name="Cowan T.M."/>
            <person name="Smanski M.J."/>
            <person name="Chevrette M.G."/>
            <person name="De Carvalho L.P.S."/>
            <person name="Shen B."/>
        </authorList>
    </citation>
    <scope>NUCLEOTIDE SEQUENCE [LARGE SCALE GENOMIC DNA]</scope>
    <source>
        <strain evidence="2 3">NPDC006337</strain>
    </source>
</reference>
<gene>
    <name evidence="2" type="ORF">ABZ508_02800</name>
</gene>
<dbReference type="InterPro" id="IPR001387">
    <property type="entry name" value="Cro/C1-type_HTH"/>
</dbReference>
<evidence type="ECO:0000259" key="1">
    <source>
        <dbReference type="PROSITE" id="PS50943"/>
    </source>
</evidence>
<feature type="domain" description="HTH cro/C1-type" evidence="1">
    <location>
        <begin position="15"/>
        <end position="46"/>
    </location>
</feature>
<name>A0ABV2VYC9_9ACTN</name>
<comment type="caution">
    <text evidence="2">The sequence shown here is derived from an EMBL/GenBank/DDBJ whole genome shotgun (WGS) entry which is preliminary data.</text>
</comment>
<evidence type="ECO:0000313" key="2">
    <source>
        <dbReference type="EMBL" id="MEU0706295.1"/>
    </source>
</evidence>
<dbReference type="PROSITE" id="PS50943">
    <property type="entry name" value="HTH_CROC1"/>
    <property type="match status" value="1"/>
</dbReference>
<protein>
    <submittedName>
        <fullName evidence="2">Helix-turn-helix transcriptional regulator</fullName>
    </submittedName>
</protein>
<dbReference type="RefSeq" id="WP_359657822.1">
    <property type="nucleotide sequence ID" value="NZ_JBEXZP010000237.1"/>
</dbReference>
<dbReference type="SMART" id="SM00530">
    <property type="entry name" value="HTH_XRE"/>
    <property type="match status" value="1"/>
</dbReference>
<organism evidence="2 3">
    <name type="scientific">Streptomyces lavendulocolor</name>
    <dbReference type="NCBI Taxonomy" id="67316"/>
    <lineage>
        <taxon>Bacteria</taxon>
        <taxon>Bacillati</taxon>
        <taxon>Actinomycetota</taxon>
        <taxon>Actinomycetes</taxon>
        <taxon>Kitasatosporales</taxon>
        <taxon>Streptomycetaceae</taxon>
        <taxon>Streptomyces</taxon>
    </lineage>
</organism>
<sequence>MNRDPEMWARLGQALKQARLARGLSQAELADAAGASTASVQSAEAGVVPKARMPITYARIATALGWPPGSVEAVLNGEAPPGWSDVSVQQQIDADVLEGVITNAMVRATDNATAAEIRAATKIALDELRRRGLIPETDGVQP</sequence>
<dbReference type="Proteomes" id="UP001550378">
    <property type="component" value="Unassembled WGS sequence"/>
</dbReference>
<proteinExistence type="predicted"/>
<evidence type="ECO:0000313" key="3">
    <source>
        <dbReference type="Proteomes" id="UP001550378"/>
    </source>
</evidence>